<evidence type="ECO:0000313" key="9">
    <source>
        <dbReference type="Proteomes" id="UP000199006"/>
    </source>
</evidence>
<evidence type="ECO:0000256" key="1">
    <source>
        <dbReference type="ARBA" id="ARBA00010243"/>
    </source>
</evidence>
<dbReference type="GO" id="GO:0046872">
    <property type="term" value="F:metal ion binding"/>
    <property type="evidence" value="ECO:0007669"/>
    <property type="project" value="UniProtKB-KW"/>
</dbReference>
<dbReference type="Proteomes" id="UP000199006">
    <property type="component" value="Unassembled WGS sequence"/>
</dbReference>
<dbReference type="Gene3D" id="3.40.140.10">
    <property type="entry name" value="Cytidine Deaminase, domain 2"/>
    <property type="match status" value="1"/>
</dbReference>
<dbReference type="InterPro" id="IPR025657">
    <property type="entry name" value="RadC_JAB"/>
</dbReference>
<keyword evidence="4" id="KW-0378">Hydrolase</keyword>
<keyword evidence="6" id="KW-0482">Metalloprotease</keyword>
<keyword evidence="5" id="KW-0862">Zinc</keyword>
<keyword evidence="3" id="KW-0479">Metal-binding</keyword>
<evidence type="ECO:0000256" key="4">
    <source>
        <dbReference type="ARBA" id="ARBA00022801"/>
    </source>
</evidence>
<evidence type="ECO:0000256" key="2">
    <source>
        <dbReference type="ARBA" id="ARBA00022670"/>
    </source>
</evidence>
<dbReference type="PANTHER" id="PTHR30471">
    <property type="entry name" value="DNA REPAIR PROTEIN RADC"/>
    <property type="match status" value="1"/>
</dbReference>
<proteinExistence type="inferred from homology"/>
<dbReference type="AlphaFoldDB" id="A0A1I4MQL9"/>
<comment type="similarity">
    <text evidence="1">Belongs to the UPF0758 family.</text>
</comment>
<dbReference type="PROSITE" id="PS50249">
    <property type="entry name" value="MPN"/>
    <property type="match status" value="1"/>
</dbReference>
<keyword evidence="9" id="KW-1185">Reference proteome</keyword>
<dbReference type="GO" id="GO:0008237">
    <property type="term" value="F:metallopeptidase activity"/>
    <property type="evidence" value="ECO:0007669"/>
    <property type="project" value="UniProtKB-KW"/>
</dbReference>
<dbReference type="InterPro" id="IPR001405">
    <property type="entry name" value="UPF0758"/>
</dbReference>
<dbReference type="CDD" id="cd08071">
    <property type="entry name" value="MPN_DUF2466"/>
    <property type="match status" value="1"/>
</dbReference>
<evidence type="ECO:0000256" key="5">
    <source>
        <dbReference type="ARBA" id="ARBA00022833"/>
    </source>
</evidence>
<keyword evidence="2" id="KW-0645">Protease</keyword>
<dbReference type="PROSITE" id="PS01302">
    <property type="entry name" value="UPF0758"/>
    <property type="match status" value="1"/>
</dbReference>
<dbReference type="EMBL" id="FOTI01000057">
    <property type="protein sequence ID" value="SFM05367.1"/>
    <property type="molecule type" value="Genomic_DNA"/>
</dbReference>
<evidence type="ECO:0000259" key="7">
    <source>
        <dbReference type="PROSITE" id="PS50249"/>
    </source>
</evidence>
<name>A0A1I4MQL9_9FIRM</name>
<accession>A0A1I4MQL9</accession>
<sequence>MKKVSIKLVKEAELDYGVDRLTSPADAARVVRKYIGDADRKMFIVICLDIKNQLNSINTVSIGTLTSSLSHPREIFKTAILSAAAILIAHNHPSGIPDPSRDDISITKKVEKAGDILGIELLDHIIIGDSTFHSMKEHSDF</sequence>
<evidence type="ECO:0000256" key="3">
    <source>
        <dbReference type="ARBA" id="ARBA00022723"/>
    </source>
</evidence>
<dbReference type="PANTHER" id="PTHR30471:SF3">
    <property type="entry name" value="UPF0758 PROTEIN YEES-RELATED"/>
    <property type="match status" value="1"/>
</dbReference>
<evidence type="ECO:0000313" key="8">
    <source>
        <dbReference type="EMBL" id="SFM05367.1"/>
    </source>
</evidence>
<dbReference type="OrthoDB" id="9804482at2"/>
<dbReference type="RefSeq" id="WP_089862670.1">
    <property type="nucleotide sequence ID" value="NZ_FOTI01000057.1"/>
</dbReference>
<dbReference type="STRING" id="29563.SAMN02983006_02680"/>
<protein>
    <submittedName>
        <fullName evidence="8">DNA repair protein RadC</fullName>
    </submittedName>
</protein>
<feature type="domain" description="MPN" evidence="7">
    <location>
        <begin position="20"/>
        <end position="141"/>
    </location>
</feature>
<gene>
    <name evidence="8" type="ORF">SAMN02983006_02680</name>
</gene>
<dbReference type="Pfam" id="PF04002">
    <property type="entry name" value="RadC"/>
    <property type="match status" value="1"/>
</dbReference>
<evidence type="ECO:0000256" key="6">
    <source>
        <dbReference type="ARBA" id="ARBA00023049"/>
    </source>
</evidence>
<dbReference type="InterPro" id="IPR037518">
    <property type="entry name" value="MPN"/>
</dbReference>
<dbReference type="InterPro" id="IPR020891">
    <property type="entry name" value="UPF0758_CS"/>
</dbReference>
<organism evidence="8 9">
    <name type="scientific">Halanaerobium salsuginis</name>
    <dbReference type="NCBI Taxonomy" id="29563"/>
    <lineage>
        <taxon>Bacteria</taxon>
        <taxon>Bacillati</taxon>
        <taxon>Bacillota</taxon>
        <taxon>Clostridia</taxon>
        <taxon>Halanaerobiales</taxon>
        <taxon>Halanaerobiaceae</taxon>
        <taxon>Halanaerobium</taxon>
    </lineage>
</organism>
<dbReference type="GO" id="GO:0006508">
    <property type="term" value="P:proteolysis"/>
    <property type="evidence" value="ECO:0007669"/>
    <property type="project" value="UniProtKB-KW"/>
</dbReference>
<reference evidence="8 9" key="1">
    <citation type="submission" date="2016-10" db="EMBL/GenBank/DDBJ databases">
        <authorList>
            <person name="de Groot N.N."/>
        </authorList>
    </citation>
    <scope>NUCLEOTIDE SEQUENCE [LARGE SCALE GENOMIC DNA]</scope>
    <source>
        <strain evidence="8 9">ATCC 51327</strain>
    </source>
</reference>